<dbReference type="SMART" id="SM00091">
    <property type="entry name" value="PAS"/>
    <property type="match status" value="1"/>
</dbReference>
<dbReference type="PROSITE" id="PS50112">
    <property type="entry name" value="PAS"/>
    <property type="match status" value="1"/>
</dbReference>
<keyword evidence="5" id="KW-0804">Transcription</keyword>
<gene>
    <name evidence="9" type="ordered locus">Dret_0447</name>
</gene>
<dbReference type="HOGENOM" id="CLU_000445_8_1_7"/>
<dbReference type="InterPro" id="IPR025944">
    <property type="entry name" value="Sigma_54_int_dom_CS"/>
</dbReference>
<dbReference type="InterPro" id="IPR000014">
    <property type="entry name" value="PAS"/>
</dbReference>
<dbReference type="SUPFAM" id="SSF55785">
    <property type="entry name" value="PYP-like sensor domain (PAS domain)"/>
    <property type="match status" value="1"/>
</dbReference>
<dbReference type="InterPro" id="IPR058031">
    <property type="entry name" value="AAA_lid_NorR"/>
</dbReference>
<dbReference type="InterPro" id="IPR035965">
    <property type="entry name" value="PAS-like_dom_sf"/>
</dbReference>
<feature type="domain" description="Sigma-54 factor interaction" evidence="6">
    <location>
        <begin position="137"/>
        <end position="366"/>
    </location>
</feature>
<dbReference type="STRING" id="485915.Dret_0447"/>
<organism evidence="9 10">
    <name type="scientific">Desulfohalobium retbaense (strain ATCC 49708 / DSM 5692 / JCM 16813 / HR100)</name>
    <dbReference type="NCBI Taxonomy" id="485915"/>
    <lineage>
        <taxon>Bacteria</taxon>
        <taxon>Pseudomonadati</taxon>
        <taxon>Thermodesulfobacteriota</taxon>
        <taxon>Desulfovibrionia</taxon>
        <taxon>Desulfovibrionales</taxon>
        <taxon>Desulfohalobiaceae</taxon>
        <taxon>Desulfohalobium</taxon>
    </lineage>
</organism>
<dbReference type="Gene3D" id="3.30.450.20">
    <property type="entry name" value="PAS domain"/>
    <property type="match status" value="1"/>
</dbReference>
<dbReference type="KEGG" id="drt:Dret_0447"/>
<dbReference type="PROSITE" id="PS00688">
    <property type="entry name" value="SIGMA54_INTERACT_3"/>
    <property type="match status" value="1"/>
</dbReference>
<accession>C8X0B9</accession>
<dbReference type="SMART" id="SM00382">
    <property type="entry name" value="AAA"/>
    <property type="match status" value="1"/>
</dbReference>
<evidence type="ECO:0000313" key="9">
    <source>
        <dbReference type="EMBL" id="ACV67744.1"/>
    </source>
</evidence>
<dbReference type="FunFam" id="3.40.50.300:FF:000006">
    <property type="entry name" value="DNA-binding transcriptional regulator NtrC"/>
    <property type="match status" value="1"/>
</dbReference>
<dbReference type="OrthoDB" id="9763792at2"/>
<dbReference type="PROSITE" id="PS50045">
    <property type="entry name" value="SIGMA54_INTERACT_4"/>
    <property type="match status" value="1"/>
</dbReference>
<keyword evidence="4" id="KW-0238">DNA-binding</keyword>
<keyword evidence="2" id="KW-0067">ATP-binding</keyword>
<keyword evidence="1" id="KW-0547">Nucleotide-binding</keyword>
<dbReference type="GO" id="GO:0005524">
    <property type="term" value="F:ATP binding"/>
    <property type="evidence" value="ECO:0007669"/>
    <property type="project" value="UniProtKB-KW"/>
</dbReference>
<keyword evidence="10" id="KW-1185">Reference proteome</keyword>
<dbReference type="Pfam" id="PF00158">
    <property type="entry name" value="Sigma54_activat"/>
    <property type="match status" value="1"/>
</dbReference>
<dbReference type="CDD" id="cd00130">
    <property type="entry name" value="PAS"/>
    <property type="match status" value="1"/>
</dbReference>
<sequence length="438" mass="48684">MAFPDNLPCEAILDSIADGVFTVDLEWTITSFNRAATQITGIARQDAVGQKCWEVLRSSLCDGSCALETCLRDATSISNKSIFIIRPDGSKVPISISAAPLHNHQGECIGGVETFRDLSAIQVMRQEMEQRYTFEDIVGKSEALSKIFRILPQVAQSPSSVLLTGESGTGKELFARALHNLSPRRQGPLVVVNCGALPEHLLESELFGYKAGAFTDAKKDKPGRFQLADGGTLFLDEIGDLPLALQVKLLRVLQEKQVEPLGAVAPVPTDVRIIAATNRDLEHLVREGRFREDLFYRLNVAQLRLPPLRERQEDIPLLANHFIRRFNLLQGKEVQGISEDALATLIRHDFPGNIRELENILEYSFILCSSGFIQLEHLPEKFHPQEASSPNTNAPMTMEEVKVQAARQALARNQGKKMAACRELDISKDTLRRLLRQG</sequence>
<dbReference type="AlphaFoldDB" id="C8X0B9"/>
<dbReference type="InterPro" id="IPR002078">
    <property type="entry name" value="Sigma_54_int"/>
</dbReference>
<reference evidence="9 10" key="2">
    <citation type="journal article" date="2010" name="Stand. Genomic Sci.">
        <title>Complete genome sequence of Desulfohalobium retbaense type strain (HR(100)).</title>
        <authorList>
            <person name="Spring S."/>
            <person name="Nolan M."/>
            <person name="Lapidus A."/>
            <person name="Glavina Del Rio T."/>
            <person name="Copeland A."/>
            <person name="Tice H."/>
            <person name="Cheng J.F."/>
            <person name="Lucas S."/>
            <person name="Land M."/>
            <person name="Chen F."/>
            <person name="Bruce D."/>
            <person name="Goodwin L."/>
            <person name="Pitluck S."/>
            <person name="Ivanova N."/>
            <person name="Mavromatis K."/>
            <person name="Mikhailova N."/>
            <person name="Pati A."/>
            <person name="Chen A."/>
            <person name="Palaniappan K."/>
            <person name="Hauser L."/>
            <person name="Chang Y.J."/>
            <person name="Jeffries C.D."/>
            <person name="Munk C."/>
            <person name="Kiss H."/>
            <person name="Chain P."/>
            <person name="Han C."/>
            <person name="Brettin T."/>
            <person name="Detter J.C."/>
            <person name="Schuler E."/>
            <person name="Goker M."/>
            <person name="Rohde M."/>
            <person name="Bristow J."/>
            <person name="Eisen J.A."/>
            <person name="Markowitz V."/>
            <person name="Hugenholtz P."/>
            <person name="Kyrpides N.C."/>
            <person name="Klenk H.P."/>
        </authorList>
    </citation>
    <scope>NUCLEOTIDE SEQUENCE [LARGE SCALE GENOMIC DNA]</scope>
    <source>
        <strain evidence="9 10">DSM 5692</strain>
    </source>
</reference>
<reference evidence="10" key="1">
    <citation type="submission" date="2009-09" db="EMBL/GenBank/DDBJ databases">
        <title>The complete chromosome of Desulfohalobium retbaense DSM 5692.</title>
        <authorList>
            <consortium name="US DOE Joint Genome Institute (JGI-PGF)"/>
            <person name="Lucas S."/>
            <person name="Copeland A."/>
            <person name="Lapidus A."/>
            <person name="Glavina del Rio T."/>
            <person name="Dalin E."/>
            <person name="Tice H."/>
            <person name="Bruce D."/>
            <person name="Goodwin L."/>
            <person name="Pitluck S."/>
            <person name="Kyrpides N."/>
            <person name="Mavromatis K."/>
            <person name="Ivanova N."/>
            <person name="Mikhailova N."/>
            <person name="Munk A.C."/>
            <person name="Brettin T."/>
            <person name="Detter J.C."/>
            <person name="Han C."/>
            <person name="Tapia R."/>
            <person name="Larimer F."/>
            <person name="Land M."/>
            <person name="Hauser L."/>
            <person name="Markowitz V."/>
            <person name="Cheng J.-F."/>
            <person name="Hugenholtz P."/>
            <person name="Woyke T."/>
            <person name="Wu D."/>
            <person name="Spring S."/>
            <person name="Klenk H.-P."/>
            <person name="Eisen J.A."/>
        </authorList>
    </citation>
    <scope>NUCLEOTIDE SEQUENCE [LARGE SCALE GENOMIC DNA]</scope>
    <source>
        <strain evidence="10">DSM 5692</strain>
    </source>
</reference>
<evidence type="ECO:0000256" key="5">
    <source>
        <dbReference type="ARBA" id="ARBA00023163"/>
    </source>
</evidence>
<dbReference type="Gene3D" id="3.40.50.300">
    <property type="entry name" value="P-loop containing nucleotide triphosphate hydrolases"/>
    <property type="match status" value="1"/>
</dbReference>
<evidence type="ECO:0000259" key="8">
    <source>
        <dbReference type="PROSITE" id="PS50113"/>
    </source>
</evidence>
<dbReference type="Gene3D" id="1.10.8.60">
    <property type="match status" value="1"/>
</dbReference>
<dbReference type="Proteomes" id="UP000001052">
    <property type="component" value="Chromosome"/>
</dbReference>
<dbReference type="RefSeq" id="WP_015750902.1">
    <property type="nucleotide sequence ID" value="NC_013223.1"/>
</dbReference>
<dbReference type="InterPro" id="IPR025943">
    <property type="entry name" value="Sigma_54_int_dom_ATP-bd_2"/>
</dbReference>
<evidence type="ECO:0000259" key="6">
    <source>
        <dbReference type="PROSITE" id="PS50045"/>
    </source>
</evidence>
<dbReference type="GO" id="GO:0006355">
    <property type="term" value="P:regulation of DNA-templated transcription"/>
    <property type="evidence" value="ECO:0007669"/>
    <property type="project" value="InterPro"/>
</dbReference>
<keyword evidence="3" id="KW-0805">Transcription regulation</keyword>
<dbReference type="CDD" id="cd00009">
    <property type="entry name" value="AAA"/>
    <property type="match status" value="1"/>
</dbReference>
<dbReference type="NCBIfam" id="TIGR00229">
    <property type="entry name" value="sensory_box"/>
    <property type="match status" value="1"/>
</dbReference>
<evidence type="ECO:0000259" key="7">
    <source>
        <dbReference type="PROSITE" id="PS50112"/>
    </source>
</evidence>
<feature type="domain" description="PAS" evidence="7">
    <location>
        <begin position="12"/>
        <end position="50"/>
    </location>
</feature>
<dbReference type="EMBL" id="CP001734">
    <property type="protein sequence ID" value="ACV67744.1"/>
    <property type="molecule type" value="Genomic_DNA"/>
</dbReference>
<dbReference type="PROSITE" id="PS50113">
    <property type="entry name" value="PAC"/>
    <property type="match status" value="1"/>
</dbReference>
<proteinExistence type="predicted"/>
<feature type="domain" description="PAC" evidence="8">
    <location>
        <begin position="78"/>
        <end position="130"/>
    </location>
</feature>
<dbReference type="InterPro" id="IPR025662">
    <property type="entry name" value="Sigma_54_int_dom_ATP-bd_1"/>
</dbReference>
<evidence type="ECO:0000256" key="3">
    <source>
        <dbReference type="ARBA" id="ARBA00023015"/>
    </source>
</evidence>
<dbReference type="InterPro" id="IPR027417">
    <property type="entry name" value="P-loop_NTPase"/>
</dbReference>
<evidence type="ECO:0000256" key="1">
    <source>
        <dbReference type="ARBA" id="ARBA00022741"/>
    </source>
</evidence>
<dbReference type="PROSITE" id="PS00675">
    <property type="entry name" value="SIGMA54_INTERACT_1"/>
    <property type="match status" value="1"/>
</dbReference>
<dbReference type="PROSITE" id="PS00676">
    <property type="entry name" value="SIGMA54_INTERACT_2"/>
    <property type="match status" value="1"/>
</dbReference>
<dbReference type="eggNOG" id="COG3829">
    <property type="taxonomic scope" value="Bacteria"/>
</dbReference>
<dbReference type="Gene3D" id="1.10.10.60">
    <property type="entry name" value="Homeodomain-like"/>
    <property type="match status" value="1"/>
</dbReference>
<dbReference type="SUPFAM" id="SSF52540">
    <property type="entry name" value="P-loop containing nucleoside triphosphate hydrolases"/>
    <property type="match status" value="1"/>
</dbReference>
<dbReference type="SUPFAM" id="SSF46689">
    <property type="entry name" value="Homeodomain-like"/>
    <property type="match status" value="1"/>
</dbReference>
<evidence type="ECO:0000313" key="10">
    <source>
        <dbReference type="Proteomes" id="UP000001052"/>
    </source>
</evidence>
<dbReference type="PANTHER" id="PTHR32071">
    <property type="entry name" value="TRANSCRIPTIONAL REGULATORY PROTEIN"/>
    <property type="match status" value="1"/>
</dbReference>
<dbReference type="InterPro" id="IPR003593">
    <property type="entry name" value="AAA+_ATPase"/>
</dbReference>
<dbReference type="GO" id="GO:0003677">
    <property type="term" value="F:DNA binding"/>
    <property type="evidence" value="ECO:0007669"/>
    <property type="project" value="UniProtKB-KW"/>
</dbReference>
<dbReference type="Pfam" id="PF13426">
    <property type="entry name" value="PAS_9"/>
    <property type="match status" value="1"/>
</dbReference>
<evidence type="ECO:0000256" key="2">
    <source>
        <dbReference type="ARBA" id="ARBA00022840"/>
    </source>
</evidence>
<dbReference type="Pfam" id="PF25601">
    <property type="entry name" value="AAA_lid_14"/>
    <property type="match status" value="1"/>
</dbReference>
<name>C8X0B9_DESRD</name>
<protein>
    <submittedName>
        <fullName evidence="9">Sigma54 specific transcriptional regulator</fullName>
    </submittedName>
</protein>
<dbReference type="InterPro" id="IPR000700">
    <property type="entry name" value="PAS-assoc_C"/>
</dbReference>
<dbReference type="InterPro" id="IPR009057">
    <property type="entry name" value="Homeodomain-like_sf"/>
</dbReference>
<evidence type="ECO:0000256" key="4">
    <source>
        <dbReference type="ARBA" id="ARBA00023125"/>
    </source>
</evidence>